<dbReference type="AlphaFoldDB" id="A0A062XYD4"/>
<dbReference type="EMBL" id="JMFG01000027">
    <property type="protein sequence ID" value="KDA53146.1"/>
    <property type="molecule type" value="Genomic_DNA"/>
</dbReference>
<evidence type="ECO:0008006" key="3">
    <source>
        <dbReference type="Google" id="ProtNLM"/>
    </source>
</evidence>
<proteinExistence type="predicted"/>
<gene>
    <name evidence="1" type="ORF">EG19_07145</name>
</gene>
<evidence type="ECO:0000313" key="2">
    <source>
        <dbReference type="Proteomes" id="UP000027284"/>
    </source>
</evidence>
<dbReference type="InterPro" id="IPR036249">
    <property type="entry name" value="Thioredoxin-like_sf"/>
</dbReference>
<name>A0A062XYD4_9BACT</name>
<keyword evidence="2" id="KW-1185">Reference proteome</keyword>
<reference evidence="1 2" key="1">
    <citation type="submission" date="2014-04" db="EMBL/GenBank/DDBJ databases">
        <title>The Genome Sequence of Thermoanaerobaculum aquaticum MP-01, The First Cultivated Group 23 Acidobacterium.</title>
        <authorList>
            <person name="Stamps B.W."/>
            <person name="Losey N.A."/>
            <person name="Lawson P.A."/>
            <person name="Stevenson B.S."/>
        </authorList>
    </citation>
    <scope>NUCLEOTIDE SEQUENCE [LARGE SCALE GENOMIC DNA]</scope>
    <source>
        <strain evidence="1 2">MP-01</strain>
    </source>
</reference>
<dbReference type="Gene3D" id="3.40.30.10">
    <property type="entry name" value="Glutaredoxin"/>
    <property type="match status" value="1"/>
</dbReference>
<sequence length="140" mass="15172">MRVLLAFSLLAAEALVTVDGKPFFFENLTENRSVVVLWNSWVPQDPQFVALIREVERRFGAAGFAGAVVIFQEPEVERAAATLGPGPWPRVVDRRGVLLRKLGASRAPVVLVLAPGGEVQTTAGPDPASVRKLMETLARP</sequence>
<dbReference type="RefSeq" id="WP_038050085.1">
    <property type="nucleotide sequence ID" value="NZ_JMFG01000027.1"/>
</dbReference>
<accession>A0A062XYD4</accession>
<dbReference type="SUPFAM" id="SSF52833">
    <property type="entry name" value="Thioredoxin-like"/>
    <property type="match status" value="1"/>
</dbReference>
<comment type="caution">
    <text evidence="1">The sequence shown here is derived from an EMBL/GenBank/DDBJ whole genome shotgun (WGS) entry which is preliminary data.</text>
</comment>
<evidence type="ECO:0000313" key="1">
    <source>
        <dbReference type="EMBL" id="KDA53146.1"/>
    </source>
</evidence>
<protein>
    <recommendedName>
        <fullName evidence="3">Thioredoxin domain-containing protein</fullName>
    </recommendedName>
</protein>
<organism evidence="1 2">
    <name type="scientific">Thermoanaerobaculum aquaticum</name>
    <dbReference type="NCBI Taxonomy" id="1312852"/>
    <lineage>
        <taxon>Bacteria</taxon>
        <taxon>Pseudomonadati</taxon>
        <taxon>Acidobacteriota</taxon>
        <taxon>Thermoanaerobaculia</taxon>
        <taxon>Thermoanaerobaculales</taxon>
        <taxon>Thermoanaerobaculaceae</taxon>
        <taxon>Thermoanaerobaculum</taxon>
    </lineage>
</organism>
<dbReference type="STRING" id="1312852.EG19_07145"/>
<dbReference type="Proteomes" id="UP000027284">
    <property type="component" value="Unassembled WGS sequence"/>
</dbReference>